<dbReference type="SUPFAM" id="SSF53474">
    <property type="entry name" value="alpha/beta-Hydrolases"/>
    <property type="match status" value="1"/>
</dbReference>
<dbReference type="AlphaFoldDB" id="E5A700"/>
<gene>
    <name evidence="5" type="ORF">LEMA_P086340.1</name>
</gene>
<accession>E5A700</accession>
<dbReference type="ESTHER" id="lepmc-e5a700">
    <property type="family name" value="Fungal_carboxylesterase_lipase"/>
</dbReference>
<dbReference type="EC" id="3.1.1.-" evidence="3"/>
<dbReference type="InterPro" id="IPR050309">
    <property type="entry name" value="Type-B_Carboxylest/Lipase"/>
</dbReference>
<organism evidence="5 6">
    <name type="scientific">Leptosphaeria maculans (strain JN3 / isolate v23.1.3 / race Av1-4-5-6-7-8)</name>
    <name type="common">Blackleg fungus</name>
    <name type="synonym">Phoma lingam</name>
    <dbReference type="NCBI Taxonomy" id="985895"/>
    <lineage>
        <taxon>Eukaryota</taxon>
        <taxon>Fungi</taxon>
        <taxon>Dikarya</taxon>
        <taxon>Ascomycota</taxon>
        <taxon>Pezizomycotina</taxon>
        <taxon>Dothideomycetes</taxon>
        <taxon>Pleosporomycetidae</taxon>
        <taxon>Pleosporales</taxon>
        <taxon>Pleosporineae</taxon>
        <taxon>Leptosphaeriaceae</taxon>
        <taxon>Plenodomus</taxon>
        <taxon>Plenodomus lingam/Leptosphaeria maculans species complex</taxon>
    </lineage>
</organism>
<dbReference type="Proteomes" id="UP000002668">
    <property type="component" value="Genome"/>
</dbReference>
<dbReference type="Pfam" id="PF00135">
    <property type="entry name" value="COesterase"/>
    <property type="match status" value="1"/>
</dbReference>
<feature type="domain" description="Carboxylesterase type B" evidence="4">
    <location>
        <begin position="31"/>
        <end position="370"/>
    </location>
</feature>
<dbReference type="PROSITE" id="PS00122">
    <property type="entry name" value="CARBOXYLESTERASE_B_1"/>
    <property type="match status" value="1"/>
</dbReference>
<feature type="signal peptide" evidence="3">
    <location>
        <begin position="1"/>
        <end position="20"/>
    </location>
</feature>
<proteinExistence type="inferred from homology"/>
<evidence type="ECO:0000256" key="2">
    <source>
        <dbReference type="ARBA" id="ARBA00022801"/>
    </source>
</evidence>
<dbReference type="OMA" id="RSQPVFQ"/>
<dbReference type="EMBL" id="FP929135">
    <property type="protein sequence ID" value="CBX99395.1"/>
    <property type="molecule type" value="Genomic_DNA"/>
</dbReference>
<dbReference type="eggNOG" id="KOG4389">
    <property type="taxonomic scope" value="Eukaryota"/>
</dbReference>
<evidence type="ECO:0000256" key="1">
    <source>
        <dbReference type="ARBA" id="ARBA00005964"/>
    </source>
</evidence>
<feature type="chain" id="PRO_5005128125" description="Carboxylic ester hydrolase" evidence="3">
    <location>
        <begin position="21"/>
        <end position="524"/>
    </location>
</feature>
<keyword evidence="3" id="KW-0732">Signal</keyword>
<keyword evidence="2 3" id="KW-0378">Hydrolase</keyword>
<dbReference type="InterPro" id="IPR019826">
    <property type="entry name" value="Carboxylesterase_B_AS"/>
</dbReference>
<dbReference type="PANTHER" id="PTHR11559">
    <property type="entry name" value="CARBOXYLESTERASE"/>
    <property type="match status" value="1"/>
</dbReference>
<dbReference type="GO" id="GO:0016787">
    <property type="term" value="F:hydrolase activity"/>
    <property type="evidence" value="ECO:0007669"/>
    <property type="project" value="UniProtKB-KW"/>
</dbReference>
<evidence type="ECO:0000256" key="3">
    <source>
        <dbReference type="RuleBase" id="RU361235"/>
    </source>
</evidence>
<dbReference type="OrthoDB" id="408631at2759"/>
<name>E5A700_LEPMJ</name>
<reference evidence="6" key="1">
    <citation type="journal article" date="2011" name="Nat. Commun.">
        <title>Effector diversification within compartments of the Leptosphaeria maculans genome affected by Repeat-Induced Point mutations.</title>
        <authorList>
            <person name="Rouxel T."/>
            <person name="Grandaubert J."/>
            <person name="Hane J.K."/>
            <person name="Hoede C."/>
            <person name="van de Wouw A.P."/>
            <person name="Couloux A."/>
            <person name="Dominguez V."/>
            <person name="Anthouard V."/>
            <person name="Bally P."/>
            <person name="Bourras S."/>
            <person name="Cozijnsen A.J."/>
            <person name="Ciuffetti L.M."/>
            <person name="Degrave A."/>
            <person name="Dilmaghani A."/>
            <person name="Duret L."/>
            <person name="Fudal I."/>
            <person name="Goodwin S.B."/>
            <person name="Gout L."/>
            <person name="Glaser N."/>
            <person name="Linglin J."/>
            <person name="Kema G.H.J."/>
            <person name="Lapalu N."/>
            <person name="Lawrence C.B."/>
            <person name="May K."/>
            <person name="Meyer M."/>
            <person name="Ollivier B."/>
            <person name="Poulain J."/>
            <person name="Schoch C.L."/>
            <person name="Simon A."/>
            <person name="Spatafora J.W."/>
            <person name="Stachowiak A."/>
            <person name="Turgeon B.G."/>
            <person name="Tyler B.M."/>
            <person name="Vincent D."/>
            <person name="Weissenbach J."/>
            <person name="Amselem J."/>
            <person name="Quesneville H."/>
            <person name="Oliver R.P."/>
            <person name="Wincker P."/>
            <person name="Balesdent M.-H."/>
            <person name="Howlett B.J."/>
        </authorList>
    </citation>
    <scope>NUCLEOTIDE SEQUENCE [LARGE SCALE GENOMIC DNA]</scope>
    <source>
        <strain evidence="6">JN3 / isolate v23.1.3 / race Av1-4-5-6-7-8</strain>
    </source>
</reference>
<protein>
    <recommendedName>
        <fullName evidence="3">Carboxylic ester hydrolase</fullName>
        <ecNumber evidence="3">3.1.1.-</ecNumber>
    </recommendedName>
</protein>
<dbReference type="InterPro" id="IPR029058">
    <property type="entry name" value="AB_hydrolase_fold"/>
</dbReference>
<dbReference type="InParanoid" id="E5A700"/>
<comment type="similarity">
    <text evidence="1 3">Belongs to the type-B carboxylesterase/lipase family.</text>
</comment>
<evidence type="ECO:0000313" key="6">
    <source>
        <dbReference type="Proteomes" id="UP000002668"/>
    </source>
</evidence>
<dbReference type="Gene3D" id="3.40.50.1820">
    <property type="entry name" value="alpha/beta hydrolase"/>
    <property type="match status" value="2"/>
</dbReference>
<dbReference type="HOGENOM" id="CLU_006586_15_2_1"/>
<evidence type="ECO:0000259" key="4">
    <source>
        <dbReference type="Pfam" id="PF00135"/>
    </source>
</evidence>
<dbReference type="STRING" id="985895.E5A700"/>
<keyword evidence="6" id="KW-1185">Reference proteome</keyword>
<dbReference type="VEuPathDB" id="FungiDB:LEMA_P086340.1"/>
<evidence type="ECO:0000313" key="5">
    <source>
        <dbReference type="EMBL" id="CBX99395.1"/>
    </source>
</evidence>
<dbReference type="InterPro" id="IPR002018">
    <property type="entry name" value="CarbesteraseB"/>
</dbReference>
<sequence>MRGLIAIGSLWLCAFESSLAAPSTTAKTVPVRTENGLITGHRAPKANNVWEYLGIPYAAPPLGDLRFAEPQRYQGKGAYNASSFGYDCPQQAASQPAFPGFTSQANRILAFFTSATGTRRSEDCLTLNIWSKQTGPFNAQKPVFVLFHGGRFAGGNTATPFANGQYLANNEDIVVVSVNYRLNVFGFPGAPGAAANLGLKDQRLAVEWLRKNIAAFGGNPKKIVIAGQSSGGAAVDWWSYAYRKNPIVHGLMSTSGNAFSFPMNTAQKQKDNWNTLSIAMGCGNSADSLSCMRKQPFEAISLAVTRIAPSPGGSPVRSTPPFYPMADNSTIFSAQEYLARSSSGDFARLPYFHGHNDYEQGYYVIPAFAQGRNVTEEQSAQFLLESFVCPTSYEAHQRVKANVATWVYRYFGDWDNTRLYPTSGAYHGSELHMILGGSEDASGLPATRAQKEAVKLFQGAVAAFAADPQHGLTRFGWPKFDPKMKSWIELVVGGQARVSFAEPGKYDGKCANVTMGALSTLACS</sequence>